<dbReference type="SMART" id="SM00943">
    <property type="entry name" value="Prim-Pol"/>
    <property type="match status" value="1"/>
</dbReference>
<proteinExistence type="predicted"/>
<dbReference type="AlphaFoldDB" id="F7XZA8"/>
<name>F7XZA8_MESOW</name>
<organism evidence="2 3">
    <name type="scientific">Mesorhizobium opportunistum (strain LMG 24607 / HAMBI 3007 / WSM2075)</name>
    <dbReference type="NCBI Taxonomy" id="536019"/>
    <lineage>
        <taxon>Bacteria</taxon>
        <taxon>Pseudomonadati</taxon>
        <taxon>Pseudomonadota</taxon>
        <taxon>Alphaproteobacteria</taxon>
        <taxon>Hyphomicrobiales</taxon>
        <taxon>Phyllobacteriaceae</taxon>
        <taxon>Mesorhizobium</taxon>
    </lineage>
</organism>
<gene>
    <name evidence="2" type="ordered locus">Mesop_0258</name>
</gene>
<dbReference type="InterPro" id="IPR015330">
    <property type="entry name" value="DNA_primase/pol_bifunc_N"/>
</dbReference>
<dbReference type="STRING" id="536019.Mesop_0258"/>
<evidence type="ECO:0000313" key="2">
    <source>
        <dbReference type="EMBL" id="AEH84753.1"/>
    </source>
</evidence>
<accession>F7XZA8</accession>
<evidence type="ECO:0000259" key="1">
    <source>
        <dbReference type="SMART" id="SM00943"/>
    </source>
</evidence>
<dbReference type="EMBL" id="CP002279">
    <property type="protein sequence ID" value="AEH84753.1"/>
    <property type="molecule type" value="Genomic_DNA"/>
</dbReference>
<evidence type="ECO:0000313" key="3">
    <source>
        <dbReference type="Proteomes" id="UP000001623"/>
    </source>
</evidence>
<dbReference type="SUPFAM" id="SSF56747">
    <property type="entry name" value="Prim-pol domain"/>
    <property type="match status" value="1"/>
</dbReference>
<protein>
    <submittedName>
        <fullName evidence="2">Bifunctional DNA primase/polymerase</fullName>
    </submittedName>
</protein>
<dbReference type="Proteomes" id="UP000001623">
    <property type="component" value="Chromosome"/>
</dbReference>
<reference evidence="2 3" key="1">
    <citation type="submission" date="2010-10" db="EMBL/GenBank/DDBJ databases">
        <title>Complete sequence of Mesorhizobium opportunistum WSM2075.</title>
        <authorList>
            <consortium name="US DOE Joint Genome Institute"/>
            <person name="Lucas S."/>
            <person name="Copeland A."/>
            <person name="Lapidus A."/>
            <person name="Cheng J.-F."/>
            <person name="Bruce D."/>
            <person name="Goodwin L."/>
            <person name="Pitluck S."/>
            <person name="Chertkov O."/>
            <person name="Misra M."/>
            <person name="Detter J.C."/>
            <person name="Han C."/>
            <person name="Tapia R."/>
            <person name="Land M."/>
            <person name="Hauser L."/>
            <person name="Kyrpides N."/>
            <person name="Ovchinnikova G."/>
            <person name="Mavrommatis K.M."/>
            <person name="Tiwari R.P."/>
            <person name="Howieson J.G."/>
            <person name="O'Hara G.W."/>
            <person name="Nandasena K.G."/>
            <person name="Woyke T."/>
        </authorList>
    </citation>
    <scope>NUCLEOTIDE SEQUENCE [LARGE SCALE GENOMIC DNA]</scope>
    <source>
        <strain evidence="3">LMG 24607 / HAMBI 3007 / WSM2075</strain>
    </source>
</reference>
<dbReference type="Pfam" id="PF09250">
    <property type="entry name" value="Prim-Pol"/>
    <property type="match status" value="1"/>
</dbReference>
<dbReference type="HOGENOM" id="CLU_1223541_0_0_5"/>
<dbReference type="KEGG" id="mop:Mesop_0258"/>
<feature type="domain" description="DNA primase/polymerase bifunctional N-terminal" evidence="1">
    <location>
        <begin position="20"/>
        <end position="200"/>
    </location>
</feature>
<dbReference type="RefSeq" id="WP_013891501.1">
    <property type="nucleotide sequence ID" value="NC_015675.1"/>
</dbReference>
<sequence>MHGATAEHSGMQPVTETEYAIRLLAKGYICVPLCAGGKHLDLQAMEYRPLHLQSRRRDLKELAFQSVAFHLSQKPPTGDDIRRWFRKFAGNVGILGGFSNLLILDFDDAATYLSWSSKHEALLNRTPIARSPNGFHVYLRTRDPTASSSLYAGMRRIGHVKALGGYVVGSPSMLKDGSSYSWLKDHSPFDVDPSPIEGLASLSLRAVSPFKYHYDRMLNRGFFEPP</sequence>